<gene>
    <name evidence="2" type="ORF">C9I28_10420</name>
</gene>
<dbReference type="KEGG" id="masz:C9I28_10420"/>
<feature type="region of interest" description="Disordered" evidence="1">
    <location>
        <begin position="135"/>
        <end position="155"/>
    </location>
</feature>
<evidence type="ECO:0000313" key="3">
    <source>
        <dbReference type="Proteomes" id="UP000240505"/>
    </source>
</evidence>
<organism evidence="2 3">
    <name type="scientific">Pseudoduganella armeniaca</name>
    <dbReference type="NCBI Taxonomy" id="2072590"/>
    <lineage>
        <taxon>Bacteria</taxon>
        <taxon>Pseudomonadati</taxon>
        <taxon>Pseudomonadota</taxon>
        <taxon>Betaproteobacteria</taxon>
        <taxon>Burkholderiales</taxon>
        <taxon>Oxalobacteraceae</taxon>
        <taxon>Telluria group</taxon>
        <taxon>Pseudoduganella</taxon>
    </lineage>
</organism>
<name>A0A2R4C960_9BURK</name>
<sequence>MTIDQRKDQQTALAVAAALDIDILWGCVKAWRHMRMREVPRHVALRVLSKGGPRRATDARHPGPRHDRLRQSIPCVSARSPSAPAPRSNLELATIIDQALVLLQRHDRHYAEEFLRMHCVGTATIMRVLYDPNRRRSGARRQQASQPEQSDALAP</sequence>
<dbReference type="RefSeq" id="WP_107141444.1">
    <property type="nucleotide sequence ID" value="NZ_CP028324.1"/>
</dbReference>
<evidence type="ECO:0000256" key="1">
    <source>
        <dbReference type="SAM" id="MobiDB-lite"/>
    </source>
</evidence>
<reference evidence="2 3" key="1">
    <citation type="submission" date="2018-03" db="EMBL/GenBank/DDBJ databases">
        <title>Massilia armeniaca sp. nov., isolated from desert soil.</title>
        <authorList>
            <person name="Huang H."/>
            <person name="Ren M."/>
        </authorList>
    </citation>
    <scope>NUCLEOTIDE SEQUENCE [LARGE SCALE GENOMIC DNA]</scope>
    <source>
        <strain evidence="2 3">ZMN-3</strain>
    </source>
</reference>
<dbReference type="OrthoDB" id="8756567at2"/>
<proteinExistence type="predicted"/>
<protein>
    <submittedName>
        <fullName evidence="2">Uncharacterized protein</fullName>
    </submittedName>
</protein>
<dbReference type="AlphaFoldDB" id="A0A2R4C960"/>
<evidence type="ECO:0000313" key="2">
    <source>
        <dbReference type="EMBL" id="AVR96092.1"/>
    </source>
</evidence>
<dbReference type="Proteomes" id="UP000240505">
    <property type="component" value="Chromosome"/>
</dbReference>
<dbReference type="EMBL" id="CP028324">
    <property type="protein sequence ID" value="AVR96092.1"/>
    <property type="molecule type" value="Genomic_DNA"/>
</dbReference>
<accession>A0A2R4C960</accession>
<keyword evidence="3" id="KW-1185">Reference proteome</keyword>